<dbReference type="KEGG" id="ecb:102148801"/>
<dbReference type="InParanoid" id="A0A3Q2HMG7"/>
<reference evidence="13" key="3">
    <citation type="submission" date="2025-09" db="UniProtKB">
        <authorList>
            <consortium name="Ensembl"/>
        </authorList>
    </citation>
    <scope>IDENTIFICATION</scope>
    <source>
        <strain evidence="13">Thoroughbred</strain>
    </source>
</reference>
<evidence type="ECO:0000256" key="10">
    <source>
        <dbReference type="ARBA" id="ARBA00043243"/>
    </source>
</evidence>
<evidence type="ECO:0000256" key="4">
    <source>
        <dbReference type="ARBA" id="ARBA00022685"/>
    </source>
</evidence>
<evidence type="ECO:0000313" key="13">
    <source>
        <dbReference type="Ensembl" id="ENSECAP00000034420.1"/>
    </source>
</evidence>
<keyword evidence="4" id="KW-0165">Cleavage on pair of basic residues</keyword>
<dbReference type="GeneTree" id="ENSGT00510000049583"/>
<dbReference type="GO" id="GO:0008217">
    <property type="term" value="P:regulation of blood pressure"/>
    <property type="evidence" value="ECO:0000318"/>
    <property type="project" value="GO_Central"/>
</dbReference>
<gene>
    <name evidence="13" type="primary">UTS2</name>
</gene>
<evidence type="ECO:0000313" key="14">
    <source>
        <dbReference type="Proteomes" id="UP000002281"/>
    </source>
</evidence>
<keyword evidence="6 12" id="KW-0732">Signal</keyword>
<evidence type="ECO:0000256" key="3">
    <source>
        <dbReference type="ARBA" id="ARBA00022525"/>
    </source>
</evidence>
<evidence type="ECO:0000256" key="9">
    <source>
        <dbReference type="ARBA" id="ARBA00040274"/>
    </source>
</evidence>
<evidence type="ECO:0000256" key="2">
    <source>
        <dbReference type="ARBA" id="ARBA00006719"/>
    </source>
</evidence>
<dbReference type="GO" id="GO:0005615">
    <property type="term" value="C:extracellular space"/>
    <property type="evidence" value="ECO:0000318"/>
    <property type="project" value="GO_Central"/>
</dbReference>
<reference evidence="13" key="2">
    <citation type="submission" date="2025-08" db="UniProtKB">
        <authorList>
            <consortium name="Ensembl"/>
        </authorList>
    </citation>
    <scope>IDENTIFICATION</scope>
    <source>
        <strain evidence="13">Thoroughbred</strain>
    </source>
</reference>
<proteinExistence type="inferred from homology"/>
<dbReference type="OrthoDB" id="8894951at2759"/>
<dbReference type="GeneID" id="102148801"/>
<dbReference type="PANTHER" id="PTHR14447">
    <property type="entry name" value="UROTENSIN 2"/>
    <property type="match status" value="1"/>
</dbReference>
<dbReference type="AlphaFoldDB" id="A0A3Q2HMG7"/>
<dbReference type="Proteomes" id="UP000002281">
    <property type="component" value="Chromosome 2"/>
</dbReference>
<dbReference type="Pfam" id="PF02083">
    <property type="entry name" value="Urotensin_II"/>
    <property type="match status" value="1"/>
</dbReference>
<keyword evidence="14" id="KW-1185">Reference proteome</keyword>
<organism evidence="13 14">
    <name type="scientific">Equus caballus</name>
    <name type="common">Horse</name>
    <dbReference type="NCBI Taxonomy" id="9796"/>
    <lineage>
        <taxon>Eukaryota</taxon>
        <taxon>Metazoa</taxon>
        <taxon>Chordata</taxon>
        <taxon>Craniata</taxon>
        <taxon>Vertebrata</taxon>
        <taxon>Euteleostomi</taxon>
        <taxon>Mammalia</taxon>
        <taxon>Eutheria</taxon>
        <taxon>Laurasiatheria</taxon>
        <taxon>Perissodactyla</taxon>
        <taxon>Equidae</taxon>
        <taxon>Equus</taxon>
    </lineage>
</organism>
<comment type="function">
    <text evidence="8">Highly potent vasoconstrictor.</text>
</comment>
<evidence type="ECO:0000256" key="1">
    <source>
        <dbReference type="ARBA" id="ARBA00004613"/>
    </source>
</evidence>
<dbReference type="PROSITE" id="PS00984">
    <property type="entry name" value="UROTENSIN_II"/>
    <property type="match status" value="1"/>
</dbReference>
<keyword evidence="5 11" id="KW-0372">Hormone</keyword>
<dbReference type="Bgee" id="ENSECAG00000039360">
    <property type="expression patterns" value="Expressed in bone marrow and 6 other cell types or tissues"/>
</dbReference>
<dbReference type="CTD" id="10911"/>
<protein>
    <recommendedName>
        <fullName evidence="9">Urotensin-2</fullName>
    </recommendedName>
    <alternativeName>
        <fullName evidence="10">Urotensin II</fullName>
    </alternativeName>
</protein>
<dbReference type="Ensembl" id="ENSECAT00000041136.2">
    <property type="protein sequence ID" value="ENSECAP00000034420.1"/>
    <property type="gene ID" value="ENSECAG00000039360.2"/>
</dbReference>
<dbReference type="InterPro" id="IPR001483">
    <property type="entry name" value="Urotensin_II"/>
</dbReference>
<dbReference type="GO" id="GO:0097746">
    <property type="term" value="P:blood vessel diameter maintenance"/>
    <property type="evidence" value="ECO:0007669"/>
    <property type="project" value="InterPro"/>
</dbReference>
<comment type="similarity">
    <text evidence="2 11">Belongs to the urotensin-2 family.</text>
</comment>
<dbReference type="OMA" id="ETFYGNH"/>
<dbReference type="FunCoup" id="A0A3Q2HMG7">
    <property type="interactions" value="15"/>
</dbReference>
<evidence type="ECO:0000256" key="8">
    <source>
        <dbReference type="ARBA" id="ARBA00037509"/>
    </source>
</evidence>
<evidence type="ECO:0000256" key="11">
    <source>
        <dbReference type="RuleBase" id="RU000636"/>
    </source>
</evidence>
<reference evidence="13 14" key="1">
    <citation type="journal article" date="2009" name="Science">
        <title>Genome sequence, comparative analysis, and population genetics of the domestic horse.</title>
        <authorList>
            <consortium name="Broad Institute Genome Sequencing Platform"/>
            <consortium name="Broad Institute Whole Genome Assembly Team"/>
            <person name="Wade C.M."/>
            <person name="Giulotto E."/>
            <person name="Sigurdsson S."/>
            <person name="Zoli M."/>
            <person name="Gnerre S."/>
            <person name="Imsland F."/>
            <person name="Lear T.L."/>
            <person name="Adelson D.L."/>
            <person name="Bailey E."/>
            <person name="Bellone R.R."/>
            <person name="Bloecker H."/>
            <person name="Distl O."/>
            <person name="Edgar R.C."/>
            <person name="Garber M."/>
            <person name="Leeb T."/>
            <person name="Mauceli E."/>
            <person name="MacLeod J.N."/>
            <person name="Penedo M.C.T."/>
            <person name="Raison J.M."/>
            <person name="Sharpe T."/>
            <person name="Vogel J."/>
            <person name="Andersson L."/>
            <person name="Antczak D.F."/>
            <person name="Biagi T."/>
            <person name="Binns M.M."/>
            <person name="Chowdhary B.P."/>
            <person name="Coleman S.J."/>
            <person name="Della Valle G."/>
            <person name="Fryc S."/>
            <person name="Guerin G."/>
            <person name="Hasegawa T."/>
            <person name="Hill E.W."/>
            <person name="Jurka J."/>
            <person name="Kiialainen A."/>
            <person name="Lindgren G."/>
            <person name="Liu J."/>
            <person name="Magnani E."/>
            <person name="Mickelson J.R."/>
            <person name="Murray J."/>
            <person name="Nergadze S.G."/>
            <person name="Onofrio R."/>
            <person name="Pedroni S."/>
            <person name="Piras M.F."/>
            <person name="Raudsepp T."/>
            <person name="Rocchi M."/>
            <person name="Roeed K.H."/>
            <person name="Ryder O.A."/>
            <person name="Searle S."/>
            <person name="Skow L."/>
            <person name="Swinburne J.E."/>
            <person name="Syvaenen A.C."/>
            <person name="Tozaki T."/>
            <person name="Valberg S.J."/>
            <person name="Vaudin M."/>
            <person name="White J.R."/>
            <person name="Zody M.C."/>
            <person name="Lander E.S."/>
            <person name="Lindblad-Toh K."/>
        </authorList>
    </citation>
    <scope>NUCLEOTIDE SEQUENCE [LARGE SCALE GENOMIC DNA]</scope>
    <source>
        <strain evidence="13 14">Thoroughbred</strain>
    </source>
</reference>
<dbReference type="GO" id="GO:0005179">
    <property type="term" value="F:hormone activity"/>
    <property type="evidence" value="ECO:0007669"/>
    <property type="project" value="UniProtKB-KW"/>
</dbReference>
<name>A0A3Q2HMG7_HORSE</name>
<dbReference type="STRING" id="9796.ENSECAP00000034420"/>
<evidence type="ECO:0000256" key="7">
    <source>
        <dbReference type="ARBA" id="ARBA00023157"/>
    </source>
</evidence>
<comment type="subcellular location">
    <subcellularLocation>
        <location evidence="1 11">Secreted</location>
    </subcellularLocation>
</comment>
<feature type="signal peptide" evidence="12">
    <location>
        <begin position="1"/>
        <end position="20"/>
    </location>
</feature>
<dbReference type="RefSeq" id="XP_023491633.1">
    <property type="nucleotide sequence ID" value="XM_023635865.2"/>
</dbReference>
<accession>A0A3Q2HMG7</accession>
<feature type="chain" id="PRO_5018725516" description="Urotensin-2" evidence="12">
    <location>
        <begin position="21"/>
        <end position="125"/>
    </location>
</feature>
<evidence type="ECO:0000256" key="5">
    <source>
        <dbReference type="ARBA" id="ARBA00022702"/>
    </source>
</evidence>
<evidence type="ECO:0000256" key="6">
    <source>
        <dbReference type="ARBA" id="ARBA00022729"/>
    </source>
</evidence>
<dbReference type="PaxDb" id="9796-ENSECAP00000034420"/>
<sequence length="125" mass="13915">MYKLVPCCLLLTAFLNPLSSRPVRDSRAEPLLLSAPGEDARSTLDELEREFLRQVLPEMSGAEGGDGPRKADPSTNIVKAQGRVGKFQAFSGQDPNVLLSHLLARIRKQHKKRGPPPECFWKYCV</sequence>
<keyword evidence="7" id="KW-1015">Disulfide bond</keyword>
<evidence type="ECO:0000256" key="12">
    <source>
        <dbReference type="SAM" id="SignalP"/>
    </source>
</evidence>
<keyword evidence="3" id="KW-0964">Secreted</keyword>
<dbReference type="PANTHER" id="PTHR14447:SF0">
    <property type="entry name" value="UROTENSIN-2"/>
    <property type="match status" value="1"/>
</dbReference>